<keyword evidence="2" id="KW-0274">FAD</keyword>
<dbReference type="GO" id="GO:0050660">
    <property type="term" value="F:flavin adenine dinucleotide binding"/>
    <property type="evidence" value="ECO:0007669"/>
    <property type="project" value="InterPro"/>
</dbReference>
<evidence type="ECO:0000313" key="5">
    <source>
        <dbReference type="Proteomes" id="UP000234474"/>
    </source>
</evidence>
<dbReference type="GO" id="GO:0050661">
    <property type="term" value="F:NADP binding"/>
    <property type="evidence" value="ECO:0007669"/>
    <property type="project" value="InterPro"/>
</dbReference>
<dbReference type="STRING" id="1392255.A0A2I1C5I0"/>
<dbReference type="PANTHER" id="PTHR43539">
    <property type="entry name" value="FLAVIN-BINDING MONOOXYGENASE-LIKE PROTEIN (AFU_ORTHOLOGUE AFUA_4G09220)"/>
    <property type="match status" value="1"/>
</dbReference>
<keyword evidence="3" id="KW-0560">Oxidoreductase</keyword>
<comment type="caution">
    <text evidence="4">The sequence shown here is derived from an EMBL/GenBank/DDBJ whole genome shotgun (WGS) entry which is preliminary data.</text>
</comment>
<keyword evidence="5" id="KW-1185">Reference proteome</keyword>
<dbReference type="InterPro" id="IPR036188">
    <property type="entry name" value="FAD/NAD-bd_sf"/>
</dbReference>
<dbReference type="AlphaFoldDB" id="A0A2I1C5I0"/>
<dbReference type="GO" id="GO:0004499">
    <property type="term" value="F:N,N-dimethylaniline monooxygenase activity"/>
    <property type="evidence" value="ECO:0007669"/>
    <property type="project" value="InterPro"/>
</dbReference>
<organism evidence="4 5">
    <name type="scientific">Aspergillus novofumigatus (strain IBT 16806)</name>
    <dbReference type="NCBI Taxonomy" id="1392255"/>
    <lineage>
        <taxon>Eukaryota</taxon>
        <taxon>Fungi</taxon>
        <taxon>Dikarya</taxon>
        <taxon>Ascomycota</taxon>
        <taxon>Pezizomycotina</taxon>
        <taxon>Eurotiomycetes</taxon>
        <taxon>Eurotiomycetidae</taxon>
        <taxon>Eurotiales</taxon>
        <taxon>Aspergillaceae</taxon>
        <taxon>Aspergillus</taxon>
        <taxon>Aspergillus subgen. Fumigati</taxon>
    </lineage>
</organism>
<dbReference type="Gene3D" id="3.10.450.50">
    <property type="match status" value="1"/>
</dbReference>
<evidence type="ECO:0000313" key="4">
    <source>
        <dbReference type="EMBL" id="PKX92864.1"/>
    </source>
</evidence>
<accession>A0A2I1C5I0</accession>
<dbReference type="OMA" id="MHEFQIP"/>
<dbReference type="Proteomes" id="UP000234474">
    <property type="component" value="Unassembled WGS sequence"/>
</dbReference>
<dbReference type="GeneID" id="36534969"/>
<dbReference type="SUPFAM" id="SSF51905">
    <property type="entry name" value="FAD/NAD(P)-binding domain"/>
    <property type="match status" value="1"/>
</dbReference>
<reference evidence="5" key="1">
    <citation type="journal article" date="2018" name="Proc. Natl. Acad. Sci. U.S.A.">
        <title>Linking secondary metabolites to gene clusters through genome sequencing of six diverse Aspergillus species.</title>
        <authorList>
            <person name="Kaerboelling I."/>
            <person name="Vesth T.C."/>
            <person name="Frisvad J.C."/>
            <person name="Nybo J.L."/>
            <person name="Theobald S."/>
            <person name="Kuo A."/>
            <person name="Bowyer P."/>
            <person name="Matsuda Y."/>
            <person name="Mondo S."/>
            <person name="Lyhne E.K."/>
            <person name="Kogle M.E."/>
            <person name="Clum A."/>
            <person name="Lipzen A."/>
            <person name="Salamov A."/>
            <person name="Ngan C.Y."/>
            <person name="Daum C."/>
            <person name="Chiniquy J."/>
            <person name="Barry K."/>
            <person name="LaButti K."/>
            <person name="Haridas S."/>
            <person name="Simmons B.A."/>
            <person name="Magnuson J.K."/>
            <person name="Mortensen U.H."/>
            <person name="Larsen T.O."/>
            <person name="Grigoriev I.V."/>
            <person name="Baker S.E."/>
            <person name="Andersen M.R."/>
        </authorList>
    </citation>
    <scope>NUCLEOTIDE SEQUENCE [LARGE SCALE GENOMIC DNA]</scope>
    <source>
        <strain evidence="5">IBT 16806</strain>
    </source>
</reference>
<dbReference type="OrthoDB" id="74360at2759"/>
<gene>
    <name evidence="4" type="ORF">P174DRAFT_442733</name>
</gene>
<protein>
    <submittedName>
        <fullName evidence="4">Putative FAD dependent oxidoreductase</fullName>
    </submittedName>
</protein>
<dbReference type="InterPro" id="IPR020946">
    <property type="entry name" value="Flavin_mOase-like"/>
</dbReference>
<keyword evidence="1" id="KW-0285">Flavoprotein</keyword>
<dbReference type="SUPFAM" id="SSF54427">
    <property type="entry name" value="NTF2-like"/>
    <property type="match status" value="1"/>
</dbReference>
<evidence type="ECO:0000256" key="2">
    <source>
        <dbReference type="ARBA" id="ARBA00022827"/>
    </source>
</evidence>
<sequence>MTVPITDLPSKDRIEPGSFNVPVGKFPQTASSTSVDAAKVASDVIDRLNNAIKQKNYKAVSDLFLEDAYWRDHLALSWDYRTIKGREKIAKLLEHSARLAQIDIDQSSPFRAPHVGPIDAFGEVTGVEFFTTFANDVGHGRGVVRMAEKDGVWKIFTIFTTLQELKGHEEAVNTRRPLGVQHGAQLGRRNWQDRRTSDFEFEEKNPVVLVVGAGQSGLSVAARLKMLSVDTLVIDEEDRIGDNWRRRYHQLVLHDPVWFDHMPYLPFPPSWPTFTPKDKIAEFFEAYAKLLELNVWTRTKLKSSLWSDDKKQWTVVLERRRDDGSVESRTLHPRHVIQATGHSGEKSLPRFKGMESFKGDRICHSSDFTEANPASKGKKAVVVGSGNSGHDIAQDFYEKGYDVTMVQRSTTCVISSESILFKAQQIKLTVAQNQRDAAILQALDKAGFKIDMGSDNAGLLMKYLSRGGGYYIDVGGSQLIVDGKIKVKQGQEITEVLPHGLQFADGTQLEADEIVFATGYQNMKTQARTIFGDEVADRIESVWGFNEEGEMRTIWRKSGHPGFWFMGGNLALCRYYSRLLALQIKALVEGITIYGAK</sequence>
<dbReference type="Gene3D" id="3.50.50.60">
    <property type="entry name" value="FAD/NAD(P)-binding domain"/>
    <property type="match status" value="1"/>
</dbReference>
<dbReference type="PRINTS" id="PR00411">
    <property type="entry name" value="PNDRDTASEI"/>
</dbReference>
<dbReference type="RefSeq" id="XP_024681459.1">
    <property type="nucleotide sequence ID" value="XM_024827644.1"/>
</dbReference>
<dbReference type="InterPro" id="IPR032710">
    <property type="entry name" value="NTF2-like_dom_sf"/>
</dbReference>
<dbReference type="PANTHER" id="PTHR43539:SF68">
    <property type="entry name" value="FLAVIN-BINDING MONOOXYGENASE-LIKE PROTEIN (AFU_ORTHOLOGUE AFUA_4G09220)"/>
    <property type="match status" value="1"/>
</dbReference>
<proteinExistence type="predicted"/>
<dbReference type="Pfam" id="PF00743">
    <property type="entry name" value="FMO-like"/>
    <property type="match status" value="1"/>
</dbReference>
<evidence type="ECO:0000256" key="1">
    <source>
        <dbReference type="ARBA" id="ARBA00022630"/>
    </source>
</evidence>
<dbReference type="InterPro" id="IPR050982">
    <property type="entry name" value="Auxin_biosynth/cation_transpt"/>
</dbReference>
<dbReference type="Pfam" id="PF13450">
    <property type="entry name" value="NAD_binding_8"/>
    <property type="match status" value="1"/>
</dbReference>
<name>A0A2I1C5I0_ASPN1</name>
<dbReference type="VEuPathDB" id="FungiDB:P174DRAFT_442733"/>
<dbReference type="EMBL" id="MSZS01000005">
    <property type="protein sequence ID" value="PKX92864.1"/>
    <property type="molecule type" value="Genomic_DNA"/>
</dbReference>
<evidence type="ECO:0000256" key="3">
    <source>
        <dbReference type="ARBA" id="ARBA00023002"/>
    </source>
</evidence>